<reference evidence="2" key="1">
    <citation type="submission" date="2020-05" db="EMBL/GenBank/DDBJ databases">
        <title>Mycena genomes resolve the evolution of fungal bioluminescence.</title>
        <authorList>
            <person name="Tsai I.J."/>
        </authorList>
    </citation>
    <scope>NUCLEOTIDE SEQUENCE</scope>
    <source>
        <strain evidence="2">CCC161011</strain>
    </source>
</reference>
<dbReference type="Pfam" id="PF03184">
    <property type="entry name" value="DDE_1"/>
    <property type="match status" value="1"/>
</dbReference>
<organism evidence="2 3">
    <name type="scientific">Mycena venus</name>
    <dbReference type="NCBI Taxonomy" id="2733690"/>
    <lineage>
        <taxon>Eukaryota</taxon>
        <taxon>Fungi</taxon>
        <taxon>Dikarya</taxon>
        <taxon>Basidiomycota</taxon>
        <taxon>Agaricomycotina</taxon>
        <taxon>Agaricomycetes</taxon>
        <taxon>Agaricomycetidae</taxon>
        <taxon>Agaricales</taxon>
        <taxon>Marasmiineae</taxon>
        <taxon>Mycenaceae</taxon>
        <taxon>Mycena</taxon>
    </lineage>
</organism>
<dbReference type="Proteomes" id="UP000620124">
    <property type="component" value="Unassembled WGS sequence"/>
</dbReference>
<dbReference type="InterPro" id="IPR004875">
    <property type="entry name" value="DDE_SF_endonuclease_dom"/>
</dbReference>
<keyword evidence="2" id="KW-0378">Hydrolase</keyword>
<sequence length="509" mass="57452">MSPTIWMQIEAAAKHPAVGSEMNITELLKVLKQKNFETFKGLAYSTVWGWIDHSGDKPRWSDRTIARAEAGNFQGRPNGGRRGVLAGHPDVADLITNRVTSLRDAGAPVTLVTVRALFVATILDKAPQIFDKQWKDGSFFRVSDAYLCKWLHDTLRWSIRRPTSAAQKIPDNWEDLCKKSFFRMVHAIKEHYIPPSLIINSDQTGIVYAPGDGLTWAQKGSKQVPVVGKEEKRAFTLVVSVLNNGGFLGFQGVYVGSTPRSRPDPKARGCQELANVGCKFVSSATNTHWSNQQTMRDLVTDIIAPYLKAEKERLHLPPTQKGLWELDLWAVHRSAEFGKWMTENYPDIIITFVPGGTTPKWQPCDVGMNRPLKHAIRRSFHEDMVAEYLQQIDVAKKEKTEIKFDRTMKSLRNNSVGWIWDAWQAINDVDLIKAAINDVDLIKAAFKSCRTKQWDLSYESLTGFEAREALRNIKATDPEFWAELEGGKIRALEKHNEGYSDNSDPASRG</sequence>
<keyword evidence="2" id="KW-0255">Endonuclease</keyword>
<dbReference type="OrthoDB" id="3341102at2759"/>
<keyword evidence="3" id="KW-1185">Reference proteome</keyword>
<evidence type="ECO:0000313" key="3">
    <source>
        <dbReference type="Proteomes" id="UP000620124"/>
    </source>
</evidence>
<accession>A0A8H6XPG1</accession>
<evidence type="ECO:0000259" key="1">
    <source>
        <dbReference type="Pfam" id="PF03184"/>
    </source>
</evidence>
<dbReference type="AlphaFoldDB" id="A0A8H6XPG1"/>
<dbReference type="GO" id="GO:0003676">
    <property type="term" value="F:nucleic acid binding"/>
    <property type="evidence" value="ECO:0007669"/>
    <property type="project" value="InterPro"/>
</dbReference>
<evidence type="ECO:0000313" key="2">
    <source>
        <dbReference type="EMBL" id="KAF7344777.1"/>
    </source>
</evidence>
<feature type="domain" description="DDE-1" evidence="1">
    <location>
        <begin position="298"/>
        <end position="431"/>
    </location>
</feature>
<comment type="caution">
    <text evidence="2">The sequence shown here is derived from an EMBL/GenBank/DDBJ whole genome shotgun (WGS) entry which is preliminary data.</text>
</comment>
<protein>
    <submittedName>
        <fullName evidence="2">DDE superfamily endonuclease</fullName>
    </submittedName>
</protein>
<gene>
    <name evidence="2" type="ORF">MVEN_01638700</name>
</gene>
<dbReference type="GO" id="GO:0004519">
    <property type="term" value="F:endonuclease activity"/>
    <property type="evidence" value="ECO:0007669"/>
    <property type="project" value="UniProtKB-KW"/>
</dbReference>
<dbReference type="EMBL" id="JACAZI010000014">
    <property type="protein sequence ID" value="KAF7344777.1"/>
    <property type="molecule type" value="Genomic_DNA"/>
</dbReference>
<proteinExistence type="predicted"/>
<keyword evidence="2" id="KW-0540">Nuclease</keyword>
<name>A0A8H6XPG1_9AGAR</name>